<dbReference type="AlphaFoldDB" id="A0A9I9DJU5"/>
<feature type="compositionally biased region" description="Low complexity" evidence="2">
    <location>
        <begin position="51"/>
        <end position="69"/>
    </location>
</feature>
<keyword evidence="1" id="KW-0175">Coiled coil</keyword>
<dbReference type="Gramene" id="MELO3C019592.2.1">
    <property type="protein sequence ID" value="MELO3C019592.2.1"/>
    <property type="gene ID" value="MELO3C019592.2"/>
</dbReference>
<name>A0A9I9DJU5_CUCME</name>
<feature type="region of interest" description="Disordered" evidence="2">
    <location>
        <begin position="1"/>
        <end position="81"/>
    </location>
</feature>
<protein>
    <submittedName>
        <fullName evidence="3">Uncharacterized protein</fullName>
    </submittedName>
</protein>
<feature type="region of interest" description="Disordered" evidence="2">
    <location>
        <begin position="244"/>
        <end position="274"/>
    </location>
</feature>
<dbReference type="PANTHER" id="PTHR31016">
    <property type="entry name" value="OS04G0228100 PROTEIN"/>
    <property type="match status" value="1"/>
</dbReference>
<feature type="compositionally biased region" description="Polar residues" evidence="2">
    <location>
        <begin position="254"/>
        <end position="264"/>
    </location>
</feature>
<proteinExistence type="predicted"/>
<feature type="coiled-coil region" evidence="1">
    <location>
        <begin position="308"/>
        <end position="345"/>
    </location>
</feature>
<organism evidence="3">
    <name type="scientific">Cucumis melo</name>
    <name type="common">Muskmelon</name>
    <dbReference type="NCBI Taxonomy" id="3656"/>
    <lineage>
        <taxon>Eukaryota</taxon>
        <taxon>Viridiplantae</taxon>
        <taxon>Streptophyta</taxon>
        <taxon>Embryophyta</taxon>
        <taxon>Tracheophyta</taxon>
        <taxon>Spermatophyta</taxon>
        <taxon>Magnoliopsida</taxon>
        <taxon>eudicotyledons</taxon>
        <taxon>Gunneridae</taxon>
        <taxon>Pentapetalae</taxon>
        <taxon>rosids</taxon>
        <taxon>fabids</taxon>
        <taxon>Cucurbitales</taxon>
        <taxon>Cucurbitaceae</taxon>
        <taxon>Benincaseae</taxon>
        <taxon>Cucumis</taxon>
    </lineage>
</organism>
<feature type="compositionally biased region" description="Low complexity" evidence="2">
    <location>
        <begin position="418"/>
        <end position="431"/>
    </location>
</feature>
<dbReference type="EnsemblPlants" id="MELO3C019592.2.1">
    <property type="protein sequence ID" value="MELO3C019592.2.1"/>
    <property type="gene ID" value="MELO3C019592.2"/>
</dbReference>
<evidence type="ECO:0000256" key="2">
    <source>
        <dbReference type="SAM" id="MobiDB-lite"/>
    </source>
</evidence>
<reference evidence="3" key="1">
    <citation type="submission" date="2023-03" db="UniProtKB">
        <authorList>
            <consortium name="EnsemblPlants"/>
        </authorList>
    </citation>
    <scope>IDENTIFICATION</scope>
</reference>
<evidence type="ECO:0000256" key="1">
    <source>
        <dbReference type="SAM" id="Coils"/>
    </source>
</evidence>
<feature type="region of interest" description="Disordered" evidence="2">
    <location>
        <begin position="159"/>
        <end position="207"/>
    </location>
</feature>
<feature type="compositionally biased region" description="Low complexity" evidence="2">
    <location>
        <begin position="265"/>
        <end position="274"/>
    </location>
</feature>
<dbReference type="PANTHER" id="PTHR31016:SF22">
    <property type="entry name" value="RRNA BIOGENESIS PROTEIN RRP36-LIKE"/>
    <property type="match status" value="1"/>
</dbReference>
<evidence type="ECO:0000313" key="3">
    <source>
        <dbReference type="EnsemblPlants" id="MELO3C019592.2.1"/>
    </source>
</evidence>
<accession>A0A9I9DJU5</accession>
<feature type="region of interest" description="Disordered" evidence="2">
    <location>
        <begin position="418"/>
        <end position="439"/>
    </location>
</feature>
<sequence>MEYKRRQQGATRASDFEGVARNSRRPTRFVSNEDDDVYDLSSDSGNDAVGSSRSSSSPQSLAAKAIKASSAHRDSSLSSAYAARSASRVSKPTFSSSSPSPSSVQVCTPFMHFTPVAVPSLSTDSKAYEYTSMKSLNESKHGFWGALARKAKAILDDDNGVQQPEAPGRMREQGFGAGAGAGSATRAKYHNRSQSDESQPKTENSSFQKGLGALASSLNYIGNAFEEKLTAVENKTADIIQETRKHIKKKSGGSVAQYQTPNSGTTMESQTQPPTQTQMQTGLELQLKASRDVAMAMAAKAKLLLRELKTVKADFAFAKERCAQLEEENKILRENRERGNNLEDDDLIRLQLETLLAEKARLAHENSVYARENRFLREIVEYHQLTMQDVIYLDEGTEEVTEVYPIKHPAAASNLNAISSLPPQPLSSSSSNRPGVGLDMSSQMTQIIPTCPLPPSDLR</sequence>